<gene>
    <name evidence="2" type="ORF">EW146_g1613</name>
</gene>
<dbReference type="OrthoDB" id="3023239at2759"/>
<feature type="compositionally biased region" description="Basic and acidic residues" evidence="1">
    <location>
        <begin position="499"/>
        <end position="510"/>
    </location>
</feature>
<feature type="region of interest" description="Disordered" evidence="1">
    <location>
        <begin position="499"/>
        <end position="531"/>
    </location>
</feature>
<proteinExistence type="predicted"/>
<accession>A0A4S4M3D4</accession>
<evidence type="ECO:0000313" key="3">
    <source>
        <dbReference type="Proteomes" id="UP000310158"/>
    </source>
</evidence>
<dbReference type="Proteomes" id="UP000310158">
    <property type="component" value="Unassembled WGS sequence"/>
</dbReference>
<dbReference type="EMBL" id="SGPL01000041">
    <property type="protein sequence ID" value="THH19589.1"/>
    <property type="molecule type" value="Genomic_DNA"/>
</dbReference>
<feature type="compositionally biased region" description="Basic and acidic residues" evidence="1">
    <location>
        <begin position="406"/>
        <end position="417"/>
    </location>
</feature>
<evidence type="ECO:0000256" key="1">
    <source>
        <dbReference type="SAM" id="MobiDB-lite"/>
    </source>
</evidence>
<keyword evidence="3" id="KW-1185">Reference proteome</keyword>
<feature type="compositionally biased region" description="Acidic residues" evidence="1">
    <location>
        <begin position="1044"/>
        <end position="1057"/>
    </location>
</feature>
<name>A0A4S4M3D4_9AGAM</name>
<comment type="caution">
    <text evidence="2">The sequence shown here is derived from an EMBL/GenBank/DDBJ whole genome shotgun (WGS) entry which is preliminary data.</text>
</comment>
<feature type="region of interest" description="Disordered" evidence="1">
    <location>
        <begin position="367"/>
        <end position="394"/>
    </location>
</feature>
<feature type="region of interest" description="Disordered" evidence="1">
    <location>
        <begin position="406"/>
        <end position="440"/>
    </location>
</feature>
<feature type="region of interest" description="Disordered" evidence="1">
    <location>
        <begin position="467"/>
        <end position="487"/>
    </location>
</feature>
<feature type="compositionally biased region" description="Low complexity" evidence="1">
    <location>
        <begin position="467"/>
        <end position="485"/>
    </location>
</feature>
<organism evidence="2 3">
    <name type="scientific">Bondarzewia mesenterica</name>
    <dbReference type="NCBI Taxonomy" id="1095465"/>
    <lineage>
        <taxon>Eukaryota</taxon>
        <taxon>Fungi</taxon>
        <taxon>Dikarya</taxon>
        <taxon>Basidiomycota</taxon>
        <taxon>Agaricomycotina</taxon>
        <taxon>Agaricomycetes</taxon>
        <taxon>Russulales</taxon>
        <taxon>Bondarzewiaceae</taxon>
        <taxon>Bondarzewia</taxon>
    </lineage>
</organism>
<evidence type="ECO:0000313" key="2">
    <source>
        <dbReference type="EMBL" id="THH19589.1"/>
    </source>
</evidence>
<feature type="compositionally biased region" description="Basic and acidic residues" evidence="1">
    <location>
        <begin position="1066"/>
        <end position="1076"/>
    </location>
</feature>
<feature type="compositionally biased region" description="Polar residues" evidence="1">
    <location>
        <begin position="522"/>
        <end position="531"/>
    </location>
</feature>
<protein>
    <submittedName>
        <fullName evidence="2">Uncharacterized protein</fullName>
    </submittedName>
</protein>
<reference evidence="2 3" key="1">
    <citation type="submission" date="2019-02" db="EMBL/GenBank/DDBJ databases">
        <title>Genome sequencing of the rare red list fungi Bondarzewia mesenterica.</title>
        <authorList>
            <person name="Buettner E."/>
            <person name="Kellner H."/>
        </authorList>
    </citation>
    <scope>NUCLEOTIDE SEQUENCE [LARGE SCALE GENOMIC DNA]</scope>
    <source>
        <strain evidence="2 3">DSM 108281</strain>
    </source>
</reference>
<feature type="compositionally biased region" description="Polar residues" evidence="1">
    <location>
        <begin position="378"/>
        <end position="394"/>
    </location>
</feature>
<feature type="region of interest" description="Disordered" evidence="1">
    <location>
        <begin position="1044"/>
        <end position="1077"/>
    </location>
</feature>
<feature type="region of interest" description="Disordered" evidence="1">
    <location>
        <begin position="285"/>
        <end position="342"/>
    </location>
</feature>
<sequence>MWSARSKRLGAKSPGVIILEHELTNDTVQAYKDTYPPMQSNNWQTESIARIDGSNKPYQNADGPGRWALVAADSGYAVVTKTGGPQTTTLRKKLPSDPLDCFYNMNLSTHFRDFGKQVPVVPFNIQIDFNKSPRSVGDDECGLGTGECCWYLCECLNAGFGKDKSMVEAKEGSSWIYKNKDLALACASNGWVGATYGANFPVATVPFSLPLRKANDSTLELNMEIPTERNSAHKYSGDSIPPGPTPIAEQIKPQVPELLPFSPTNMDSILEEKELHLMRLHASLPQEVKGGPSSSQALIQPQDKESMSKPPQKKPRLYHPSFVERSELVPTSSLEGPARHRRSHRAYVLIPSKKPFKKAHDNSFSLASGLLPPGSSPNAQSGPFTPSHSLGLSHPSNVQALMLRSRPEKERMDPKPLDDEDIDQNDFSGRPHSWSLSSPNSLPRISPILDQDNNHYDDVDVLSTLPHPISPLPSSSSSHQLDIQTQKLRIRPNRLELMDFKSLGDESTHDDADDADEDERNPSFSKKSSTNDFDYSLEDTLDSYQDLHFPQTRKELRALLPDLQASSQASQVDTGPLDKFINDHQCGSHNTICTILSFFSMQYQPVLGAIVCLVCMGGCIIPLAHWSRHVLKRHNFSCPKAKRHALREMVQHIGQSYGIDLDQTASDLHLPAQLNEPISCRDNLTSNRSQSILFRYHCPFVDAQGQRCSFWAAINTSKGCDEAELKKHLKKLHPKLKATTYQGQWTQGLAVIRDTKSIHKHIFILPDDFKLQDASSKRATGVKSRDAAPTATWMTEIRFDTILDNLGPKASIQRLQWLVTLPSLYLATSSNNKVVRWMERGLLLLHKETHLYLKGASQFRTNQNQLVSTELYQAALSNMTNLKNSTLYGYREALSRTTSMMLRLLYLHEIKSREGLGNLELIGSEEQASTAASLYALFQDYHGHPPILELRPLMHQFYQALLQTKDLEESFIACPTDMMLFLCSLSKGTSRFVSARRLRDLCYRLGYCFRAITIHTIRLTLEGHNSYVEYKPSLDTLATSCLSEENDSDDDYEEGSDDSGNSDIEEGNRSEAEEKSPVAAKVKRAAFELGFMRIAKPTLDDSSSVEASTRKALSLIQDHVIWLVDNTNRGFTTPFSRMNRVLSFLHRGVSLEDKPAHITVRQDGDILEVSNGGLPPIHVDLQLWRRTAKLSIIGFKDAVNRLLPAGSSADDFPIDRIVDTHALHAASKQTQNAIWMDPIRDTILANLLAIGEDKHKLIFGGNIDRRAVDKWLALDQEVLSAGAAASALNWGICPSACRFKMFCFDGGLKHPKDVSVAANGLLLLRTHSMVRDNEEMIVPSLVAFPPDMSRHLAFYLFILRPIICVLLEQIGKEVPLYSSRIWAHTTRHPRAAHQWLWTGPEVTKALQYHTMEPLGIALTPSTIQGIAHGLLKHHFPPLFAKNYLSLVDIQAQHIRLTSLANYGRLLNIPAFEHMNADSLLCFLAICQIWQAALAVGPLNEVWRHLIHDSDIFPTTNYRSLGFQVARNAIGLYYGVHGGVRNVQTLVHTLLTDLPFLAGSMLQSDRTFGDKVLSEVLRAILFGSDQAGISLTPPIGGILIDDAAEAVTLIVRALNEWSSKKHVDLSILDSKSLLHYEEVKIKAKARLTAIRDGDQRAWISFSAHIFSTSPIPVTYTATAKMRSLTFNPPLPHS</sequence>
<feature type="compositionally biased region" description="Low complexity" evidence="1">
    <location>
        <begin position="367"/>
        <end position="377"/>
    </location>
</feature>